<reference evidence="3" key="1">
    <citation type="submission" date="2024-06" db="EMBL/GenBank/DDBJ databases">
        <title>Methylostella associata gen. nov., sp. nov., a novel Ancalomicrobiaceae-affiliated facultatively methylotrophic bacteria that feed on methanotrophs of the genus Methylococcus.</title>
        <authorList>
            <person name="Saltykova V."/>
            <person name="Danilova O.V."/>
            <person name="Oshkin I.Y."/>
            <person name="Belova S.E."/>
            <person name="Pimenov N.V."/>
            <person name="Dedysh S.N."/>
        </authorList>
    </citation>
    <scope>NUCLEOTIDE SEQUENCE</scope>
    <source>
        <strain evidence="3">S20</strain>
    </source>
</reference>
<proteinExistence type="predicted"/>
<dbReference type="KEGG" id="mflg:ABS361_15075"/>
<evidence type="ECO:0000256" key="1">
    <source>
        <dbReference type="SAM" id="MobiDB-lite"/>
    </source>
</evidence>
<feature type="chain" id="PRO_5043717175" description="Tetratricopeptide repeat protein" evidence="2">
    <location>
        <begin position="24"/>
        <end position="294"/>
    </location>
</feature>
<protein>
    <recommendedName>
        <fullName evidence="4">Tetratricopeptide repeat protein</fullName>
    </recommendedName>
</protein>
<evidence type="ECO:0000256" key="2">
    <source>
        <dbReference type="SAM" id="SignalP"/>
    </source>
</evidence>
<organism evidence="3">
    <name type="scientific">Methyloraptor flagellatus</name>
    <dbReference type="NCBI Taxonomy" id="3162530"/>
    <lineage>
        <taxon>Bacteria</taxon>
        <taxon>Pseudomonadati</taxon>
        <taxon>Pseudomonadota</taxon>
        <taxon>Alphaproteobacteria</taxon>
        <taxon>Hyphomicrobiales</taxon>
        <taxon>Ancalomicrobiaceae</taxon>
        <taxon>Methyloraptor</taxon>
    </lineage>
</organism>
<feature type="signal peptide" evidence="2">
    <location>
        <begin position="1"/>
        <end position="23"/>
    </location>
</feature>
<sequence length="294" mass="31945">MRASLATTAATLALVVFAAPALAAGERGTSPPRRIAGLDPAAAPEAARASAAGGAPTIDTSALAYYLQQNNQTRAQAEIRRLRLLHPGWEPPADLASLADPSGDVQPLWQMYGAGRIDELRAEIARRIERGWQPPPELVAKLRLRETRRSLIEASDARAWATVIDLAARNPDLVTTDDLDLTWRVAEAAARTGDSRRAAELYRLILTNETRAPERLATVQKAGEVLSDADLEPLIALGNRRADGSGEFDDIRLDRLRRRIGVALGGERSSGPPRPSWRRSRRRRAGAAARAMPR</sequence>
<feature type="compositionally biased region" description="Basic residues" evidence="1">
    <location>
        <begin position="276"/>
        <end position="285"/>
    </location>
</feature>
<name>A0AAU7X5T2_9HYPH</name>
<gene>
    <name evidence="3" type="ORF">ABS361_15075</name>
</gene>
<evidence type="ECO:0000313" key="3">
    <source>
        <dbReference type="EMBL" id="XBY43409.1"/>
    </source>
</evidence>
<dbReference type="RefSeq" id="WP_407048508.1">
    <property type="nucleotide sequence ID" value="NZ_CP158568.1"/>
</dbReference>
<accession>A0AAU7X5T2</accession>
<evidence type="ECO:0008006" key="4">
    <source>
        <dbReference type="Google" id="ProtNLM"/>
    </source>
</evidence>
<dbReference type="EMBL" id="CP158568">
    <property type="protein sequence ID" value="XBY43409.1"/>
    <property type="molecule type" value="Genomic_DNA"/>
</dbReference>
<keyword evidence="2" id="KW-0732">Signal</keyword>
<feature type="region of interest" description="Disordered" evidence="1">
    <location>
        <begin position="263"/>
        <end position="294"/>
    </location>
</feature>
<dbReference type="AlphaFoldDB" id="A0AAU7X5T2"/>